<dbReference type="GO" id="GO:0004181">
    <property type="term" value="F:metallocarboxypeptidase activity"/>
    <property type="evidence" value="ECO:0007669"/>
    <property type="project" value="UniProtKB-UniRule"/>
</dbReference>
<dbReference type="EMBL" id="JBHTAR010000011">
    <property type="protein sequence ID" value="MFC7200820.1"/>
    <property type="molecule type" value="Genomic_DNA"/>
</dbReference>
<accession>A0ABD5Z6L1</accession>
<evidence type="ECO:0000256" key="1">
    <source>
        <dbReference type="PIRNR" id="PIRNR006615"/>
    </source>
</evidence>
<feature type="binding site" evidence="2">
    <location>
        <position position="303"/>
    </location>
    <ligand>
        <name>Zn(2+)</name>
        <dbReference type="ChEBI" id="CHEBI:29105"/>
        <note>catalytic</note>
    </ligand>
</feature>
<comment type="catalytic activity">
    <reaction evidence="1">
        <text>Release of a C-terminal amino acid with broad specificity, except for -Pro.</text>
        <dbReference type="EC" id="3.4.17.19"/>
    </reaction>
</comment>
<keyword evidence="1" id="KW-0645">Protease</keyword>
<dbReference type="PROSITE" id="PS52034">
    <property type="entry name" value="PEPTIDASE_M32"/>
    <property type="match status" value="1"/>
</dbReference>
<protein>
    <recommendedName>
        <fullName evidence="1">Metal-dependent carboxypeptidase</fullName>
        <ecNumber evidence="1">3.4.17.19</ecNumber>
    </recommendedName>
</protein>
<keyword evidence="1" id="KW-0482">Metalloprotease</keyword>
<gene>
    <name evidence="4" type="ORF">ACFQJ9_15635</name>
</gene>
<evidence type="ECO:0000313" key="4">
    <source>
        <dbReference type="EMBL" id="MFC7200820.1"/>
    </source>
</evidence>
<dbReference type="Proteomes" id="UP001596447">
    <property type="component" value="Unassembled WGS sequence"/>
</dbReference>
<keyword evidence="2" id="KW-0862">Zinc</keyword>
<dbReference type="PANTHER" id="PTHR34217">
    <property type="entry name" value="METAL-DEPENDENT CARBOXYPEPTIDASE"/>
    <property type="match status" value="1"/>
</dbReference>
<dbReference type="RefSeq" id="WP_279527585.1">
    <property type="nucleotide sequence ID" value="NZ_CP122312.1"/>
</dbReference>
<dbReference type="GO" id="GO:0046872">
    <property type="term" value="F:metal ion binding"/>
    <property type="evidence" value="ECO:0007669"/>
    <property type="project" value="UniProtKB-KW"/>
</dbReference>
<dbReference type="PANTHER" id="PTHR34217:SF1">
    <property type="entry name" value="CARBOXYPEPTIDASE 1"/>
    <property type="match status" value="1"/>
</dbReference>
<keyword evidence="1 4" id="KW-0378">Hydrolase</keyword>
<dbReference type="GO" id="GO:0006508">
    <property type="term" value="P:proteolysis"/>
    <property type="evidence" value="ECO:0007669"/>
    <property type="project" value="UniProtKB-UniRule"/>
</dbReference>
<feature type="active site" description="Proton donor/acceptor" evidence="3">
    <location>
        <position position="274"/>
    </location>
</feature>
<organism evidence="4 5">
    <name type="scientific">Halospeciosus flavus</name>
    <dbReference type="NCBI Taxonomy" id="3032283"/>
    <lineage>
        <taxon>Archaea</taxon>
        <taxon>Methanobacteriati</taxon>
        <taxon>Methanobacteriota</taxon>
        <taxon>Stenosarchaea group</taxon>
        <taxon>Halobacteria</taxon>
        <taxon>Halobacteriales</taxon>
        <taxon>Halobacteriaceae</taxon>
        <taxon>Halospeciosus</taxon>
    </lineage>
</organism>
<reference evidence="4 5" key="1">
    <citation type="journal article" date="2019" name="Int. J. Syst. Evol. Microbiol.">
        <title>The Global Catalogue of Microorganisms (GCM) 10K type strain sequencing project: providing services to taxonomists for standard genome sequencing and annotation.</title>
        <authorList>
            <consortium name="The Broad Institute Genomics Platform"/>
            <consortium name="The Broad Institute Genome Sequencing Center for Infectious Disease"/>
            <person name="Wu L."/>
            <person name="Ma J."/>
        </authorList>
    </citation>
    <scope>NUCLEOTIDE SEQUENCE [LARGE SCALE GENOMIC DNA]</scope>
    <source>
        <strain evidence="4 5">XZGYJ-43</strain>
    </source>
</reference>
<dbReference type="CDD" id="cd06460">
    <property type="entry name" value="M32_Taq"/>
    <property type="match status" value="1"/>
</dbReference>
<feature type="binding site" evidence="2">
    <location>
        <position position="277"/>
    </location>
    <ligand>
        <name>Zn(2+)</name>
        <dbReference type="ChEBI" id="CHEBI:29105"/>
        <note>catalytic</note>
    </ligand>
</feature>
<keyword evidence="1 2" id="KW-0479">Metal-binding</keyword>
<dbReference type="AlphaFoldDB" id="A0ABD5Z6L1"/>
<sequence>MADSEAVPDHLDGAPEAYHTLLDQYRRVSNLGSAQGVLSWDQQVTMPEGGTPARSKQLSTLSGLHQELLTSDEIADSLDELEDEDLSPTQAAVVREIDREYRRAERVPQTLVEEISETTSEALPAWEQARAEDDFSQFAPYLEKLVELKREYAEHIDPDRDAYEVLFEEYEPYLGLDTAEDVLQRLRDELVPLLDDIRESDADLASPFEGGEYPEDVQEDLSRDILDDLGYDWEHGRLDTSSHPFTSGNQFDSRITTRFDESDPLGALMATVHEFGHAFYSLGLPREEFGTPLGESRDLTVHESQSRLWENHVGRTEAFWEHNAERVRDAFDGLDDVSAREFYEAANRVYEDNLIRVEADELTYHMHIVVRFEIERDLIAGDLAVEDVPEVWNDKYEEYLGIRPDSDAEGCLQDIHWSHGNFGYFPTYSLGSVLAAQLDATVREEVDEFDAKVRDGDFEDLRTWLRENVHQHGARYTTPELVEEATGEAFTADYFVDYLTAKFADLYDLDGY</sequence>
<proteinExistence type="inferred from homology"/>
<keyword evidence="5" id="KW-1185">Reference proteome</keyword>
<dbReference type="PRINTS" id="PR00998">
    <property type="entry name" value="CRBOXYPTASET"/>
</dbReference>
<dbReference type="EC" id="3.4.17.19" evidence="1"/>
<dbReference type="SUPFAM" id="SSF55486">
    <property type="entry name" value="Metalloproteases ('zincins'), catalytic domain"/>
    <property type="match status" value="1"/>
</dbReference>
<evidence type="ECO:0000256" key="2">
    <source>
        <dbReference type="PIRSR" id="PIRSR006615-1"/>
    </source>
</evidence>
<comment type="cofactor">
    <cofactor evidence="2">
        <name>Zn(2+)</name>
        <dbReference type="ChEBI" id="CHEBI:29105"/>
    </cofactor>
    <text evidence="2">Binds 1 zinc ion per subunit.</text>
</comment>
<dbReference type="PIRSF" id="PIRSF006615">
    <property type="entry name" value="Zn_crbxpep_Taq"/>
    <property type="match status" value="1"/>
</dbReference>
<keyword evidence="1 4" id="KW-0121">Carboxypeptidase</keyword>
<dbReference type="Gene3D" id="1.10.1370.30">
    <property type="match status" value="1"/>
</dbReference>
<dbReference type="InterPro" id="IPR001333">
    <property type="entry name" value="Peptidase_M32_Taq"/>
</dbReference>
<comment type="function">
    <text evidence="1">Broad specificity carboxypetidase that releases amino acids sequentially from the C-terminus, including neutral, aromatic, polar and basic residues.</text>
</comment>
<feature type="binding site" evidence="2">
    <location>
        <position position="273"/>
    </location>
    <ligand>
        <name>Zn(2+)</name>
        <dbReference type="ChEBI" id="CHEBI:29105"/>
        <note>catalytic</note>
    </ligand>
</feature>
<evidence type="ECO:0000256" key="3">
    <source>
        <dbReference type="PIRSR" id="PIRSR006615-2"/>
    </source>
</evidence>
<comment type="similarity">
    <text evidence="1">Belongs to the peptidase M32 family.</text>
</comment>
<dbReference type="Pfam" id="PF02074">
    <property type="entry name" value="Peptidase_M32"/>
    <property type="match status" value="1"/>
</dbReference>
<evidence type="ECO:0000313" key="5">
    <source>
        <dbReference type="Proteomes" id="UP001596447"/>
    </source>
</evidence>
<comment type="caution">
    <text evidence="4">The sequence shown here is derived from an EMBL/GenBank/DDBJ whole genome shotgun (WGS) entry which is preliminary data.</text>
</comment>
<name>A0ABD5Z6L1_9EURY</name>